<organism evidence="7 8">
    <name type="scientific">Rhodoglobus aureus</name>
    <dbReference type="NCBI Taxonomy" id="191497"/>
    <lineage>
        <taxon>Bacteria</taxon>
        <taxon>Bacillati</taxon>
        <taxon>Actinomycetota</taxon>
        <taxon>Actinomycetes</taxon>
        <taxon>Micrococcales</taxon>
        <taxon>Microbacteriaceae</taxon>
        <taxon>Rhodoglobus</taxon>
    </lineage>
</organism>
<comment type="caution">
    <text evidence="7">The sequence shown here is derived from an EMBL/GenBank/DDBJ whole genome shotgun (WGS) entry which is preliminary data.</text>
</comment>
<keyword evidence="1" id="KW-0805">Transcription regulation</keyword>
<keyword evidence="8" id="KW-1185">Reference proteome</keyword>
<dbReference type="PROSITE" id="PS51077">
    <property type="entry name" value="HTH_ICLR"/>
    <property type="match status" value="1"/>
</dbReference>
<proteinExistence type="predicted"/>
<dbReference type="Pfam" id="PF01614">
    <property type="entry name" value="IclR_C"/>
    <property type="match status" value="1"/>
</dbReference>
<dbReference type="SMART" id="SM00346">
    <property type="entry name" value="HTH_ICLR"/>
    <property type="match status" value="1"/>
</dbReference>
<dbReference type="InterPro" id="IPR014757">
    <property type="entry name" value="Tscrpt_reg_IclR_C"/>
</dbReference>
<dbReference type="Pfam" id="PF09339">
    <property type="entry name" value="HTH_IclR"/>
    <property type="match status" value="1"/>
</dbReference>
<feature type="region of interest" description="Disordered" evidence="4">
    <location>
        <begin position="264"/>
        <end position="285"/>
    </location>
</feature>
<keyword evidence="2" id="KW-0238">DNA-binding</keyword>
<dbReference type="PROSITE" id="PS51078">
    <property type="entry name" value="ICLR_ED"/>
    <property type="match status" value="1"/>
</dbReference>
<dbReference type="SUPFAM" id="SSF46785">
    <property type="entry name" value="Winged helix' DNA-binding domain"/>
    <property type="match status" value="1"/>
</dbReference>
<dbReference type="InterPro" id="IPR005471">
    <property type="entry name" value="Tscrpt_reg_IclR_N"/>
</dbReference>
<evidence type="ECO:0000256" key="1">
    <source>
        <dbReference type="ARBA" id="ARBA00023015"/>
    </source>
</evidence>
<evidence type="ECO:0000313" key="7">
    <source>
        <dbReference type="EMBL" id="GAA1211735.1"/>
    </source>
</evidence>
<dbReference type="InterPro" id="IPR036388">
    <property type="entry name" value="WH-like_DNA-bd_sf"/>
</dbReference>
<dbReference type="SUPFAM" id="SSF55781">
    <property type="entry name" value="GAF domain-like"/>
    <property type="match status" value="1"/>
</dbReference>
<evidence type="ECO:0000313" key="8">
    <source>
        <dbReference type="Proteomes" id="UP001500943"/>
    </source>
</evidence>
<evidence type="ECO:0000256" key="2">
    <source>
        <dbReference type="ARBA" id="ARBA00023125"/>
    </source>
</evidence>
<reference evidence="7 8" key="1">
    <citation type="journal article" date="2019" name="Int. J. Syst. Evol. Microbiol.">
        <title>The Global Catalogue of Microorganisms (GCM) 10K type strain sequencing project: providing services to taxonomists for standard genome sequencing and annotation.</title>
        <authorList>
            <consortium name="The Broad Institute Genomics Platform"/>
            <consortium name="The Broad Institute Genome Sequencing Center for Infectious Disease"/>
            <person name="Wu L."/>
            <person name="Ma J."/>
        </authorList>
    </citation>
    <scope>NUCLEOTIDE SEQUENCE [LARGE SCALE GENOMIC DNA]</scope>
    <source>
        <strain evidence="7 8">JCM 12762</strain>
    </source>
</reference>
<dbReference type="Proteomes" id="UP001500943">
    <property type="component" value="Unassembled WGS sequence"/>
</dbReference>
<dbReference type="NCBIfam" id="TIGR02431">
    <property type="entry name" value="pcaR_pcaU"/>
    <property type="match status" value="1"/>
</dbReference>
<evidence type="ECO:0000256" key="4">
    <source>
        <dbReference type="SAM" id="MobiDB-lite"/>
    </source>
</evidence>
<keyword evidence="3" id="KW-0804">Transcription</keyword>
<dbReference type="InterPro" id="IPR050707">
    <property type="entry name" value="HTH_MetabolicPath_Reg"/>
</dbReference>
<dbReference type="EMBL" id="BAAAKW010000017">
    <property type="protein sequence ID" value="GAA1211735.1"/>
    <property type="molecule type" value="Genomic_DNA"/>
</dbReference>
<protein>
    <submittedName>
        <fullName evidence="7">IclR family transcriptional regulator C-terminal domain-containing protein</fullName>
    </submittedName>
</protein>
<evidence type="ECO:0000259" key="5">
    <source>
        <dbReference type="PROSITE" id="PS51077"/>
    </source>
</evidence>
<feature type="domain" description="HTH iclR-type" evidence="5">
    <location>
        <begin position="22"/>
        <end position="82"/>
    </location>
</feature>
<evidence type="ECO:0000256" key="3">
    <source>
        <dbReference type="ARBA" id="ARBA00023163"/>
    </source>
</evidence>
<dbReference type="InterPro" id="IPR012794">
    <property type="entry name" value="PcaR_PcaU"/>
</dbReference>
<dbReference type="PANTHER" id="PTHR30136:SF34">
    <property type="entry name" value="TRANSCRIPTIONAL REGULATOR"/>
    <property type="match status" value="1"/>
</dbReference>
<dbReference type="InterPro" id="IPR036390">
    <property type="entry name" value="WH_DNA-bd_sf"/>
</dbReference>
<dbReference type="PANTHER" id="PTHR30136">
    <property type="entry name" value="HELIX-TURN-HELIX TRANSCRIPTIONAL REGULATOR, ICLR FAMILY"/>
    <property type="match status" value="1"/>
</dbReference>
<dbReference type="InterPro" id="IPR029016">
    <property type="entry name" value="GAF-like_dom_sf"/>
</dbReference>
<accession>A0ABN1VHK4</accession>
<dbReference type="RefSeq" id="WP_343923514.1">
    <property type="nucleotide sequence ID" value="NZ_BAAAKW010000017.1"/>
</dbReference>
<dbReference type="Gene3D" id="1.10.10.10">
    <property type="entry name" value="Winged helix-like DNA-binding domain superfamily/Winged helix DNA-binding domain"/>
    <property type="match status" value="1"/>
</dbReference>
<sequence length="285" mass="31149">MVNVKESTEQADSARDPSGQYVQSLARGLTVIRAFDGDHPVMTLSDIARRTGLTRATSRRFLLTLVELGYVKTDGRMFSLTARVLELGFSYLSALSLPEIAQPHLEHLAASIHESTSASVLDGTDIVYVARVPTRRIMTVRINIGTRFPAFATSMGRVLLASFNAEELDLHLSGIDFTGLTSHTIKSREALMAELARVREQGWAMVDQELEDGLRSIAAPIWHGSTVMAAINVSTSANSHSVESIHEHLLPPLKLAAERISHDLTASRPFSRPGDRGFSPTSHPL</sequence>
<evidence type="ECO:0000259" key="6">
    <source>
        <dbReference type="PROSITE" id="PS51078"/>
    </source>
</evidence>
<dbReference type="Gene3D" id="3.30.450.40">
    <property type="match status" value="1"/>
</dbReference>
<feature type="domain" description="IclR-ED" evidence="6">
    <location>
        <begin position="83"/>
        <end position="266"/>
    </location>
</feature>
<name>A0ABN1VHK4_9MICO</name>
<gene>
    <name evidence="7" type="ORF">GCM10009655_08660</name>
</gene>